<dbReference type="EMBL" id="BMSC01000004">
    <property type="protein sequence ID" value="GGU64773.1"/>
    <property type="molecule type" value="Genomic_DNA"/>
</dbReference>
<dbReference type="EMBL" id="BLLO01000014">
    <property type="protein sequence ID" value="GFH76782.1"/>
    <property type="molecule type" value="Genomic_DNA"/>
</dbReference>
<evidence type="ECO:0000313" key="4">
    <source>
        <dbReference type="Proteomes" id="UP000480804"/>
    </source>
</evidence>
<evidence type="ECO:0000313" key="2">
    <source>
        <dbReference type="EMBL" id="GFH76782.1"/>
    </source>
</evidence>
<evidence type="ECO:0000256" key="1">
    <source>
        <dbReference type="SAM" id="MobiDB-lite"/>
    </source>
</evidence>
<dbReference type="Proteomes" id="UP000660975">
    <property type="component" value="Unassembled WGS sequence"/>
</dbReference>
<dbReference type="Proteomes" id="UP000480804">
    <property type="component" value="Unassembled WGS sequence"/>
</dbReference>
<accession>A0A8H9HGX6</accession>
<evidence type="ECO:0000313" key="3">
    <source>
        <dbReference type="EMBL" id="GGU64773.1"/>
    </source>
</evidence>
<evidence type="ECO:0000313" key="5">
    <source>
        <dbReference type="Proteomes" id="UP000660975"/>
    </source>
</evidence>
<protein>
    <submittedName>
        <fullName evidence="3">Uncharacterized protein</fullName>
    </submittedName>
</protein>
<reference evidence="3" key="3">
    <citation type="submission" date="2020-09" db="EMBL/GenBank/DDBJ databases">
        <authorList>
            <person name="Sun Q."/>
            <person name="Ohkuma M."/>
        </authorList>
    </citation>
    <scope>NUCLEOTIDE SEQUENCE</scope>
    <source>
        <strain evidence="3">JCM 4136</strain>
    </source>
</reference>
<comment type="caution">
    <text evidence="3">The sequence shown here is derived from an EMBL/GenBank/DDBJ whole genome shotgun (WGS) entry which is preliminary data.</text>
</comment>
<feature type="region of interest" description="Disordered" evidence="1">
    <location>
        <begin position="33"/>
        <end position="85"/>
    </location>
</feature>
<gene>
    <name evidence="3" type="ORF">GCM10010227_17840</name>
    <name evidence="2" type="ORF">Sgou_14520</name>
</gene>
<organism evidence="3 5">
    <name type="scientific">Streptomyces gougerotii</name>
    <dbReference type="NCBI Taxonomy" id="53448"/>
    <lineage>
        <taxon>Bacteria</taxon>
        <taxon>Bacillati</taxon>
        <taxon>Actinomycetota</taxon>
        <taxon>Actinomycetes</taxon>
        <taxon>Kitasatosporales</taxon>
        <taxon>Streptomycetaceae</taxon>
        <taxon>Streptomyces</taxon>
        <taxon>Streptomyces diastaticus group</taxon>
    </lineage>
</organism>
<reference evidence="3" key="1">
    <citation type="journal article" date="2014" name="Int. J. Syst. Evol. Microbiol.">
        <title>Complete genome sequence of Corynebacterium casei LMG S-19264T (=DSM 44701T), isolated from a smear-ripened cheese.</title>
        <authorList>
            <consortium name="US DOE Joint Genome Institute (JGI-PGF)"/>
            <person name="Walter F."/>
            <person name="Albersmeier A."/>
            <person name="Kalinowski J."/>
            <person name="Ruckert C."/>
        </authorList>
    </citation>
    <scope>NUCLEOTIDE SEQUENCE</scope>
    <source>
        <strain evidence="3">JCM 4136</strain>
    </source>
</reference>
<sequence length="85" mass="8835">MGGSAGQGWEKCYVLGKESAYDRARHASWARGVRFGGDHPRATTTGHASHGDAQPVRTGPAVGRDPPVQAGTRGLDLLGGDPENP</sequence>
<name>A0A8H9HGX6_9ACTN</name>
<reference evidence="2 4" key="2">
    <citation type="submission" date="2020-02" db="EMBL/GenBank/DDBJ databases">
        <title>Whole genome shotgun sequence of Streptomyces gougerotii NBRC 13043.</title>
        <authorList>
            <person name="Ichikawa N."/>
            <person name="Komaki H."/>
            <person name="Tamura T."/>
        </authorList>
    </citation>
    <scope>NUCLEOTIDE SEQUENCE [LARGE SCALE GENOMIC DNA]</scope>
    <source>
        <strain evidence="2 4">NBRC 13043</strain>
    </source>
</reference>
<dbReference type="AlphaFoldDB" id="A0A8H9HGX6"/>
<keyword evidence="4" id="KW-1185">Reference proteome</keyword>
<proteinExistence type="predicted"/>